<keyword evidence="2" id="KW-1185">Reference proteome</keyword>
<evidence type="ECO:0000313" key="2">
    <source>
        <dbReference type="Proteomes" id="UP000245466"/>
    </source>
</evidence>
<comment type="caution">
    <text evidence="1">The sequence shown here is derived from an EMBL/GenBank/DDBJ whole genome shotgun (WGS) entry which is preliminary data.</text>
</comment>
<evidence type="ECO:0000313" key="1">
    <source>
        <dbReference type="EMBL" id="PVY39734.1"/>
    </source>
</evidence>
<dbReference type="EMBL" id="QEKI01000010">
    <property type="protein sequence ID" value="PVY39734.1"/>
    <property type="molecule type" value="Genomic_DNA"/>
</dbReference>
<organism evidence="1 2">
    <name type="scientific">Pontibacter virosus</name>
    <dbReference type="NCBI Taxonomy" id="1765052"/>
    <lineage>
        <taxon>Bacteria</taxon>
        <taxon>Pseudomonadati</taxon>
        <taxon>Bacteroidota</taxon>
        <taxon>Cytophagia</taxon>
        <taxon>Cytophagales</taxon>
        <taxon>Hymenobacteraceae</taxon>
        <taxon>Pontibacter</taxon>
    </lineage>
</organism>
<dbReference type="AlphaFoldDB" id="A0A2U1ATH1"/>
<sequence>MGLMNIRDLNESSLFYQKESPIYRLLTAISLTSRVLCAGSPGTGARAVVPTHV</sequence>
<gene>
    <name evidence="1" type="ORF">C8E01_110123</name>
</gene>
<name>A0A2U1ATH1_9BACT</name>
<reference evidence="1 2" key="1">
    <citation type="submission" date="2018-04" db="EMBL/GenBank/DDBJ databases">
        <title>Genomic Encyclopedia of Type Strains, Phase IV (KMG-IV): sequencing the most valuable type-strain genomes for metagenomic binning, comparative biology and taxonomic classification.</title>
        <authorList>
            <person name="Goeker M."/>
        </authorList>
    </citation>
    <scope>NUCLEOTIDE SEQUENCE [LARGE SCALE GENOMIC DNA]</scope>
    <source>
        <strain evidence="1 2">DSM 100231</strain>
    </source>
</reference>
<proteinExistence type="predicted"/>
<protein>
    <submittedName>
        <fullName evidence="1">Uncharacterized protein</fullName>
    </submittedName>
</protein>
<dbReference type="Proteomes" id="UP000245466">
    <property type="component" value="Unassembled WGS sequence"/>
</dbReference>
<accession>A0A2U1ATH1</accession>